<comment type="caution">
    <text evidence="8">The sequence shown here is derived from an EMBL/GenBank/DDBJ whole genome shotgun (WGS) entry which is preliminary data.</text>
</comment>
<protein>
    <recommendedName>
        <fullName evidence="7">Histidine kinase/HSP90-like ATPase domain-containing protein</fullName>
    </recommendedName>
</protein>
<feature type="chain" id="PRO_5015162683" description="Histidine kinase/HSP90-like ATPase domain-containing protein" evidence="6">
    <location>
        <begin position="22"/>
        <end position="1007"/>
    </location>
</feature>
<dbReference type="Proteomes" id="UP000241167">
    <property type="component" value="Unassembled WGS sequence"/>
</dbReference>
<dbReference type="EMBL" id="PXYI01000001">
    <property type="protein sequence ID" value="PSJ43412.1"/>
    <property type="molecule type" value="Genomic_DNA"/>
</dbReference>
<dbReference type="InterPro" id="IPR015943">
    <property type="entry name" value="WD40/YVTN_repeat-like_dom_sf"/>
</dbReference>
<dbReference type="CDD" id="cd16917">
    <property type="entry name" value="HATPase_UhpB-NarQ-NarX-like"/>
    <property type="match status" value="1"/>
</dbReference>
<dbReference type="InterPro" id="IPR003594">
    <property type="entry name" value="HATPase_dom"/>
</dbReference>
<proteinExistence type="predicted"/>
<dbReference type="Gene3D" id="2.60.40.10">
    <property type="entry name" value="Immunoglobulins"/>
    <property type="match status" value="1"/>
</dbReference>
<dbReference type="InterPro" id="IPR011110">
    <property type="entry name" value="Reg_prop"/>
</dbReference>
<dbReference type="Gene3D" id="3.30.565.10">
    <property type="entry name" value="Histidine kinase-like ATPase, C-terminal domain"/>
    <property type="match status" value="1"/>
</dbReference>
<evidence type="ECO:0000256" key="5">
    <source>
        <dbReference type="SAM" id="Phobius"/>
    </source>
</evidence>
<gene>
    <name evidence="8" type="ORF">C7I55_03365</name>
</gene>
<evidence type="ECO:0000256" key="6">
    <source>
        <dbReference type="SAM" id="SignalP"/>
    </source>
</evidence>
<dbReference type="SUPFAM" id="SSF55874">
    <property type="entry name" value="ATPase domain of HSP90 chaperone/DNA topoisomerase II/histidine kinase"/>
    <property type="match status" value="1"/>
</dbReference>
<dbReference type="Pfam" id="PF02518">
    <property type="entry name" value="HATPase_c"/>
    <property type="match status" value="1"/>
</dbReference>
<dbReference type="GO" id="GO:0016020">
    <property type="term" value="C:membrane"/>
    <property type="evidence" value="ECO:0007669"/>
    <property type="project" value="InterPro"/>
</dbReference>
<dbReference type="Gene3D" id="1.20.5.1930">
    <property type="match status" value="1"/>
</dbReference>
<keyword evidence="3" id="KW-0902">Two-component regulatory system</keyword>
<dbReference type="InterPro" id="IPR011712">
    <property type="entry name" value="Sig_transdc_His_kin_sub3_dim/P"/>
</dbReference>
<dbReference type="AlphaFoldDB" id="A0A2P7QZL5"/>
<evidence type="ECO:0000256" key="1">
    <source>
        <dbReference type="ARBA" id="ARBA00022679"/>
    </source>
</evidence>
<feature type="coiled-coil region" evidence="4">
    <location>
        <begin position="824"/>
        <end position="851"/>
    </location>
</feature>
<sequence length="1007" mass="109201">MAGGVRVLLAALLVAATPVLAATPDLARYKHSSWTRDDGAPEGIRALAQTPDGYLWVAGQDGLFRFDGVHFERVSSPRLQTRLGSAPRALAVDFRGNLWIGYDQGGGIAVYRGGKVVDTAMPDPPPIILGIMPARDGTIWANWGGWENRLWRYRKGRWDSVEKEYALPFGALFNGYSAPDGTLWFGLWDPRDLSSHALRLAPGSTRFATFPTRGRYPAVANDRRGRLWLSDTKGTGRILPGRLGSELAAVALPAAPDLVYPTIRFDHRNALWGTSRSGGIFHARARDDDSLGTLELLRARDGLTSDLTNAILVDREGNVWIGTEQGLDRFRPIEIVAEGDVPVNPRGSMTIAQAADGTVYIGSAEGIYEIRAGAAPKLRKVVKGQLQVICPARNGSIWLVHTGHAVRLGDAETGRIPIPGPPGPIHACTEDAQGRLWLTGENALRWHDATGWHRVPSKGLGGGGTEEVVTAPDGRVVFNIRGARFGIISGTSVRSESAAGLGIGYVNGLTRVLDYVLVNGTTGVARIRDGRISVIRAGRYPWAARLRDAVQTPAGDTWLLATAGLVRVKTAELDRAFDNPGSPVTADTFDSRDGLASGPQHYGIRGTQIAVGGDGRLWILTRTGAFRLDPSRLKGNKIPPVVSITGVTAGDLNVRDPRELTLAEGTSSLAISYTALSLTVPARNQFRYRLEGVDDGWVDPGSRRQAFYTRLGPGTYRFHVIAANNDGAWNRTGATLKVVIPPTFVQSWPFFCLCGLAACGVAAMLYSARLRYLTRRIRAQMEARLAERERIAQDLHDTLLQGIQGLMIRFHGLALRPELDRATKREIDEALDQAEAALVEGREQVAGLRSARVTGLPLQLEEFIAGLRREPGPVLFLSVDGEEKLVEPLVAEEALKISREAILNATRHAGASRIAVNIDFRPDRFLVTVEDDGVGIDEAIIAAGGREGHFGLRGMAERAQRVGGALSIETAQNDGARIVLEVPARVAYLRQRRPSPLRRTLNAMADR</sequence>
<reference evidence="8 9" key="1">
    <citation type="submission" date="2018-03" db="EMBL/GenBank/DDBJ databases">
        <title>The draft genome of Sphingosinicella sp. GL-C-18.</title>
        <authorList>
            <person name="Liu L."/>
            <person name="Li L."/>
            <person name="Liang L."/>
            <person name="Zhang X."/>
            <person name="Wang T."/>
        </authorList>
    </citation>
    <scope>NUCLEOTIDE SEQUENCE [LARGE SCALE GENOMIC DNA]</scope>
    <source>
        <strain evidence="8 9">GL-C-18</strain>
    </source>
</reference>
<dbReference type="InterPro" id="IPR050482">
    <property type="entry name" value="Sensor_HK_TwoCompSys"/>
</dbReference>
<dbReference type="SUPFAM" id="SSF63829">
    <property type="entry name" value="Calcium-dependent phosphotriesterase"/>
    <property type="match status" value="2"/>
</dbReference>
<evidence type="ECO:0000256" key="4">
    <source>
        <dbReference type="SAM" id="Coils"/>
    </source>
</evidence>
<dbReference type="InterPro" id="IPR011123">
    <property type="entry name" value="Y_Y_Y"/>
</dbReference>
<name>A0A2P7QZL5_9SPHN</name>
<feature type="transmembrane region" description="Helical" evidence="5">
    <location>
        <begin position="748"/>
        <end position="768"/>
    </location>
</feature>
<keyword evidence="6" id="KW-0732">Signal</keyword>
<dbReference type="InterPro" id="IPR036890">
    <property type="entry name" value="HATPase_C_sf"/>
</dbReference>
<accession>A0A2P7QZL5</accession>
<keyword evidence="9" id="KW-1185">Reference proteome</keyword>
<evidence type="ECO:0000313" key="8">
    <source>
        <dbReference type="EMBL" id="PSJ43412.1"/>
    </source>
</evidence>
<dbReference type="Pfam" id="PF07495">
    <property type="entry name" value="Y_Y_Y"/>
    <property type="match status" value="1"/>
</dbReference>
<evidence type="ECO:0000256" key="3">
    <source>
        <dbReference type="ARBA" id="ARBA00023012"/>
    </source>
</evidence>
<feature type="domain" description="Histidine kinase/HSP90-like ATPase" evidence="7">
    <location>
        <begin position="890"/>
        <end position="986"/>
    </location>
</feature>
<keyword evidence="4" id="KW-0175">Coiled coil</keyword>
<dbReference type="PANTHER" id="PTHR24421:SF62">
    <property type="entry name" value="SENSORY TRANSDUCTION HISTIDINE KINASE"/>
    <property type="match status" value="1"/>
</dbReference>
<organism evidence="8 9">
    <name type="scientific">Allosphingosinicella deserti</name>
    <dbReference type="NCBI Taxonomy" id="2116704"/>
    <lineage>
        <taxon>Bacteria</taxon>
        <taxon>Pseudomonadati</taxon>
        <taxon>Pseudomonadota</taxon>
        <taxon>Alphaproteobacteria</taxon>
        <taxon>Sphingomonadales</taxon>
        <taxon>Sphingomonadaceae</taxon>
        <taxon>Allosphingosinicella</taxon>
    </lineage>
</organism>
<feature type="signal peptide" evidence="6">
    <location>
        <begin position="1"/>
        <end position="21"/>
    </location>
</feature>
<dbReference type="InterPro" id="IPR013783">
    <property type="entry name" value="Ig-like_fold"/>
</dbReference>
<dbReference type="Gene3D" id="2.130.10.10">
    <property type="entry name" value="YVTN repeat-like/Quinoprotein amine dehydrogenase"/>
    <property type="match status" value="2"/>
</dbReference>
<keyword evidence="5" id="KW-0812">Transmembrane</keyword>
<keyword evidence="5" id="KW-1133">Transmembrane helix</keyword>
<dbReference type="Pfam" id="PF07494">
    <property type="entry name" value="Reg_prop"/>
    <property type="match status" value="1"/>
</dbReference>
<dbReference type="SMART" id="SM00387">
    <property type="entry name" value="HATPase_c"/>
    <property type="match status" value="1"/>
</dbReference>
<keyword evidence="1" id="KW-0808">Transferase</keyword>
<dbReference type="PANTHER" id="PTHR24421">
    <property type="entry name" value="NITRATE/NITRITE SENSOR PROTEIN NARX-RELATED"/>
    <property type="match status" value="1"/>
</dbReference>
<evidence type="ECO:0000259" key="7">
    <source>
        <dbReference type="SMART" id="SM00387"/>
    </source>
</evidence>
<dbReference type="GO" id="GO:0046983">
    <property type="term" value="F:protein dimerization activity"/>
    <property type="evidence" value="ECO:0007669"/>
    <property type="project" value="InterPro"/>
</dbReference>
<dbReference type="GO" id="GO:0000155">
    <property type="term" value="F:phosphorelay sensor kinase activity"/>
    <property type="evidence" value="ECO:0007669"/>
    <property type="project" value="InterPro"/>
</dbReference>
<keyword evidence="2" id="KW-0418">Kinase</keyword>
<keyword evidence="5" id="KW-0472">Membrane</keyword>
<evidence type="ECO:0000256" key="2">
    <source>
        <dbReference type="ARBA" id="ARBA00022777"/>
    </source>
</evidence>
<evidence type="ECO:0000313" key="9">
    <source>
        <dbReference type="Proteomes" id="UP000241167"/>
    </source>
</evidence>
<dbReference type="Pfam" id="PF07730">
    <property type="entry name" value="HisKA_3"/>
    <property type="match status" value="1"/>
</dbReference>